<keyword evidence="4" id="KW-1185">Reference proteome</keyword>
<keyword evidence="1" id="KW-0732">Signal</keyword>
<evidence type="ECO:0000256" key="1">
    <source>
        <dbReference type="SAM" id="SignalP"/>
    </source>
</evidence>
<gene>
    <name evidence="3" type="ORF">EJ08DRAFT_694582</name>
</gene>
<comment type="caution">
    <text evidence="3">The sequence shown here is derived from an EMBL/GenBank/DDBJ whole genome shotgun (WGS) entry which is preliminary data.</text>
</comment>
<dbReference type="Pfam" id="PF00903">
    <property type="entry name" value="Glyoxalase"/>
    <property type="match status" value="1"/>
</dbReference>
<feature type="chain" id="PRO_5040125218" description="VOC domain-containing protein" evidence="1">
    <location>
        <begin position="20"/>
        <end position="157"/>
    </location>
</feature>
<evidence type="ECO:0000259" key="2">
    <source>
        <dbReference type="PROSITE" id="PS51819"/>
    </source>
</evidence>
<dbReference type="SUPFAM" id="SSF54593">
    <property type="entry name" value="Glyoxalase/Bleomycin resistance protein/Dihydroxybiphenyl dioxygenase"/>
    <property type="match status" value="1"/>
</dbReference>
<reference evidence="3" key="1">
    <citation type="journal article" date="2020" name="Stud. Mycol.">
        <title>101 Dothideomycetes genomes: a test case for predicting lifestyles and emergence of pathogens.</title>
        <authorList>
            <person name="Haridas S."/>
            <person name="Albert R."/>
            <person name="Binder M."/>
            <person name="Bloem J."/>
            <person name="Labutti K."/>
            <person name="Salamov A."/>
            <person name="Andreopoulos B."/>
            <person name="Baker S."/>
            <person name="Barry K."/>
            <person name="Bills G."/>
            <person name="Bluhm B."/>
            <person name="Cannon C."/>
            <person name="Castanera R."/>
            <person name="Culley D."/>
            <person name="Daum C."/>
            <person name="Ezra D."/>
            <person name="Gonzalez J."/>
            <person name="Henrissat B."/>
            <person name="Kuo A."/>
            <person name="Liang C."/>
            <person name="Lipzen A."/>
            <person name="Lutzoni F."/>
            <person name="Magnuson J."/>
            <person name="Mondo S."/>
            <person name="Nolan M."/>
            <person name="Ohm R."/>
            <person name="Pangilinan J."/>
            <person name="Park H.-J."/>
            <person name="Ramirez L."/>
            <person name="Alfaro M."/>
            <person name="Sun H."/>
            <person name="Tritt A."/>
            <person name="Yoshinaga Y."/>
            <person name="Zwiers L.-H."/>
            <person name="Turgeon B."/>
            <person name="Goodwin S."/>
            <person name="Spatafora J."/>
            <person name="Crous P."/>
            <person name="Grigoriev I."/>
        </authorList>
    </citation>
    <scope>NUCLEOTIDE SEQUENCE</scope>
    <source>
        <strain evidence="3">CBS 130266</strain>
    </source>
</reference>
<sequence length="157" mass="17052">MYFSTLVSTLLAIAVAARADDSSTAAVRQSSLVAIGVGVKNMTASTKFYEDVFGMKYTQTIRTPQFDEMILSFPSPATGATLVLMEWKDTRNVTRLPIKLVFYVDDVKAQVEKLRSAGMKITLEPGAGKLGNQTLPTAFATDPDGTMLEINPFAFSI</sequence>
<dbReference type="CDD" id="cd06587">
    <property type="entry name" value="VOC"/>
    <property type="match status" value="1"/>
</dbReference>
<accession>A0A9P4NX33</accession>
<evidence type="ECO:0000313" key="3">
    <source>
        <dbReference type="EMBL" id="KAF2433306.1"/>
    </source>
</evidence>
<proteinExistence type="predicted"/>
<dbReference type="AlphaFoldDB" id="A0A9P4NX33"/>
<dbReference type="InterPro" id="IPR037523">
    <property type="entry name" value="VOC_core"/>
</dbReference>
<name>A0A9P4NX33_9PEZI</name>
<dbReference type="InterPro" id="IPR004360">
    <property type="entry name" value="Glyas_Fos-R_dOase_dom"/>
</dbReference>
<dbReference type="Gene3D" id="3.10.180.10">
    <property type="entry name" value="2,3-Dihydroxybiphenyl 1,2-Dioxygenase, domain 1"/>
    <property type="match status" value="1"/>
</dbReference>
<organism evidence="3 4">
    <name type="scientific">Tothia fuscella</name>
    <dbReference type="NCBI Taxonomy" id="1048955"/>
    <lineage>
        <taxon>Eukaryota</taxon>
        <taxon>Fungi</taxon>
        <taxon>Dikarya</taxon>
        <taxon>Ascomycota</taxon>
        <taxon>Pezizomycotina</taxon>
        <taxon>Dothideomycetes</taxon>
        <taxon>Pleosporomycetidae</taxon>
        <taxon>Venturiales</taxon>
        <taxon>Cylindrosympodiaceae</taxon>
        <taxon>Tothia</taxon>
    </lineage>
</organism>
<feature type="signal peptide" evidence="1">
    <location>
        <begin position="1"/>
        <end position="19"/>
    </location>
</feature>
<dbReference type="Proteomes" id="UP000800235">
    <property type="component" value="Unassembled WGS sequence"/>
</dbReference>
<dbReference type="InterPro" id="IPR029068">
    <property type="entry name" value="Glyas_Bleomycin-R_OHBP_Dase"/>
</dbReference>
<protein>
    <recommendedName>
        <fullName evidence="2">VOC domain-containing protein</fullName>
    </recommendedName>
</protein>
<dbReference type="PROSITE" id="PS51819">
    <property type="entry name" value="VOC"/>
    <property type="match status" value="1"/>
</dbReference>
<dbReference type="OrthoDB" id="16820at2759"/>
<feature type="domain" description="VOC" evidence="2">
    <location>
        <begin position="31"/>
        <end position="153"/>
    </location>
</feature>
<dbReference type="EMBL" id="MU007021">
    <property type="protein sequence ID" value="KAF2433306.1"/>
    <property type="molecule type" value="Genomic_DNA"/>
</dbReference>
<evidence type="ECO:0000313" key="4">
    <source>
        <dbReference type="Proteomes" id="UP000800235"/>
    </source>
</evidence>